<evidence type="ECO:0000313" key="1">
    <source>
        <dbReference type="EMBL" id="KAK1861407.1"/>
    </source>
</evidence>
<protein>
    <submittedName>
        <fullName evidence="1">Uncharacterized protein</fullName>
    </submittedName>
</protein>
<dbReference type="Proteomes" id="UP000798662">
    <property type="component" value="Chromosome 1"/>
</dbReference>
<comment type="caution">
    <text evidence="1">The sequence shown here is derived from an EMBL/GenBank/DDBJ whole genome shotgun (WGS) entry which is preliminary data.</text>
</comment>
<organism evidence="1 2">
    <name type="scientific">Pyropia yezoensis</name>
    <name type="common">Susabi-nori</name>
    <name type="synonym">Porphyra yezoensis</name>
    <dbReference type="NCBI Taxonomy" id="2788"/>
    <lineage>
        <taxon>Eukaryota</taxon>
        <taxon>Rhodophyta</taxon>
        <taxon>Bangiophyceae</taxon>
        <taxon>Bangiales</taxon>
        <taxon>Bangiaceae</taxon>
        <taxon>Pyropia</taxon>
    </lineage>
</organism>
<keyword evidence="2" id="KW-1185">Reference proteome</keyword>
<evidence type="ECO:0000313" key="2">
    <source>
        <dbReference type="Proteomes" id="UP000798662"/>
    </source>
</evidence>
<sequence length="733" mass="73750">MDKLRRLLTPRPDAPPTAGGSSPSPQLPPPPPRRPSSLHFRRWAGASPAGSGSDRFDRGGGGSPAGDRGDRCDRGTPDGNGGGGGGSRPTSVIGYPVAVTHKVHVREDAETGALAGLPPDMRRALAGGGLGLALADVEADTEAALGAWRLFDGEGGGVRLPSSTGELPPPSLSSSPAPAPVAAAAADPRPAPRRCVAAAGGSPRPPPPPLQVGGSPRAPARRASPPGSPPPMPPLVSRPPVLALSAAAVVAAAARDAGDEENRRPPQATGNQAPLKGLTDVDGGGGGGGSGSGGGAGSGGGSGRRRPRSPVTPPTTATGFPAAPPADEALVLRERPPPPPAAAAAAATPPTGGGTPTLASERKPPTPSRRKPTPSIVPANPIYIHDTDPRTLFSRLTKIGKGASGTVYAGLNAAGAAVALKRVRPRDEAEMTALAFEVRCASTVRHPHLVAAYETYVWRGSCWVAMEYCGGGSLTDVLDAAQQRGVRLPEGVIAYVLGGVLGGLGALHGMRRLHRDVKSDNVMLSGGGGVKLGDLGFCAELTEERRKRTSVVGTPYWMAPELIRSRHYDYKADIWSLGIVGLELADYEPPHMAEAAMRAMFLIATQPSPGLKSPGAWSAEFRAFLAACLVVEPSGRAGVAQLARMPFLRRACSPDEFVAFLASLGLGVGGVFAGDAAAASTAPAAGAETPAETTDTAPPAVAAAAAAAVAGGAEAVVGGAGASPPAPQPVSVQ</sequence>
<accession>A0ACC3BU28</accession>
<proteinExistence type="predicted"/>
<dbReference type="EMBL" id="CM020618">
    <property type="protein sequence ID" value="KAK1861407.1"/>
    <property type="molecule type" value="Genomic_DNA"/>
</dbReference>
<name>A0ACC3BU28_PYRYE</name>
<gene>
    <name evidence="1" type="ORF">I4F81_003991</name>
</gene>
<reference evidence="1" key="1">
    <citation type="submission" date="2019-11" db="EMBL/GenBank/DDBJ databases">
        <title>Nori genome reveals adaptations in red seaweeds to the harsh intertidal environment.</title>
        <authorList>
            <person name="Wang D."/>
            <person name="Mao Y."/>
        </authorList>
    </citation>
    <scope>NUCLEOTIDE SEQUENCE</scope>
    <source>
        <tissue evidence="1">Gametophyte</tissue>
    </source>
</reference>